<accession>A0A9D9N496</accession>
<reference evidence="3" key="2">
    <citation type="journal article" date="2021" name="PeerJ">
        <title>Extensive microbial diversity within the chicken gut microbiome revealed by metagenomics and culture.</title>
        <authorList>
            <person name="Gilroy R."/>
            <person name="Ravi A."/>
            <person name="Getino M."/>
            <person name="Pursley I."/>
            <person name="Horton D.L."/>
            <person name="Alikhan N.F."/>
            <person name="Baker D."/>
            <person name="Gharbi K."/>
            <person name="Hall N."/>
            <person name="Watson M."/>
            <person name="Adriaenssens E.M."/>
            <person name="Foster-Nyarko E."/>
            <person name="Jarju S."/>
            <person name="Secka A."/>
            <person name="Antonio M."/>
            <person name="Oren A."/>
            <person name="Chaudhuri R.R."/>
            <person name="La Ragione R."/>
            <person name="Hildebrand F."/>
            <person name="Pallen M.J."/>
        </authorList>
    </citation>
    <scope>NUCLEOTIDE SEQUENCE</scope>
    <source>
        <strain evidence="3">G3-3990</strain>
    </source>
</reference>
<comment type="caution">
    <text evidence="3">The sequence shown here is derived from an EMBL/GenBank/DDBJ whole genome shotgun (WGS) entry which is preliminary data.</text>
</comment>
<evidence type="ECO:0000313" key="4">
    <source>
        <dbReference type="Proteomes" id="UP000823641"/>
    </source>
</evidence>
<keyword evidence="1" id="KW-0732">Signal</keyword>
<sequence length="212" mass="23776">MKKNLLVLMAIFCSLPLFAEFNLGVKGGYTSTLSFSNLGDAQWSYVDPRNAQGFHVGAFARFGNIIYFQPEVLYNREITKGTVDINGTDVNRRSVNSAVDVPLLFGWRIFKLGEVVNMRFVIGPKLRFNAGSKTTYETADGKWEETNKPEDKWNVATVGLDTGIGFEFLNCINLEMRYNLIGNLTKSTSLNDVTNNYKSPLNTFNIGLGIRF</sequence>
<protein>
    <submittedName>
        <fullName evidence="3">PorT family protein</fullName>
    </submittedName>
</protein>
<dbReference type="AlphaFoldDB" id="A0A9D9N496"/>
<name>A0A9D9N496_9BACT</name>
<reference evidence="3" key="1">
    <citation type="submission" date="2020-10" db="EMBL/GenBank/DDBJ databases">
        <authorList>
            <person name="Gilroy R."/>
        </authorList>
    </citation>
    <scope>NUCLEOTIDE SEQUENCE</scope>
    <source>
        <strain evidence="3">G3-3990</strain>
    </source>
</reference>
<dbReference type="InterPro" id="IPR025665">
    <property type="entry name" value="Beta-barrel_OMP_2"/>
</dbReference>
<evidence type="ECO:0000313" key="3">
    <source>
        <dbReference type="EMBL" id="MBO8459797.1"/>
    </source>
</evidence>
<feature type="chain" id="PRO_5038877653" evidence="1">
    <location>
        <begin position="20"/>
        <end position="212"/>
    </location>
</feature>
<evidence type="ECO:0000259" key="2">
    <source>
        <dbReference type="Pfam" id="PF13568"/>
    </source>
</evidence>
<organism evidence="3 4">
    <name type="scientific">Candidatus Gallipaludibacter merdavium</name>
    <dbReference type="NCBI Taxonomy" id="2840839"/>
    <lineage>
        <taxon>Bacteria</taxon>
        <taxon>Pseudomonadati</taxon>
        <taxon>Bacteroidota</taxon>
        <taxon>Bacteroidia</taxon>
        <taxon>Bacteroidales</taxon>
        <taxon>Candidatus Gallipaludibacter</taxon>
    </lineage>
</organism>
<evidence type="ECO:0000256" key="1">
    <source>
        <dbReference type="SAM" id="SignalP"/>
    </source>
</evidence>
<dbReference type="EMBL" id="JADIMG010000055">
    <property type="protein sequence ID" value="MBO8459797.1"/>
    <property type="molecule type" value="Genomic_DNA"/>
</dbReference>
<feature type="signal peptide" evidence="1">
    <location>
        <begin position="1"/>
        <end position="19"/>
    </location>
</feature>
<dbReference type="Proteomes" id="UP000823641">
    <property type="component" value="Unassembled WGS sequence"/>
</dbReference>
<feature type="domain" description="Outer membrane protein beta-barrel" evidence="2">
    <location>
        <begin position="20"/>
        <end position="183"/>
    </location>
</feature>
<proteinExistence type="predicted"/>
<dbReference type="Pfam" id="PF13568">
    <property type="entry name" value="OMP_b-brl_2"/>
    <property type="match status" value="1"/>
</dbReference>
<gene>
    <name evidence="3" type="ORF">IAA73_05625</name>
</gene>